<protein>
    <submittedName>
        <fullName evidence="2">NAD dependent epimerase/dehydratase family protein</fullName>
    </submittedName>
</protein>
<dbReference type="Proteomes" id="UP000011200">
    <property type="component" value="Chromosome"/>
</dbReference>
<feature type="region of interest" description="Disordered" evidence="1">
    <location>
        <begin position="129"/>
        <end position="221"/>
    </location>
</feature>
<reference evidence="2 3" key="1">
    <citation type="journal article" date="2013" name="Genome Announc.">
        <title>Draft genome sequence of MKD8, a conjugal recipient Mycobacterium smegmatis strain.</title>
        <authorList>
            <person name="Gray T.A."/>
            <person name="Palumbo M.J."/>
            <person name="Derbyshire K.M."/>
        </authorList>
    </citation>
    <scope>NUCLEOTIDE SEQUENCE [LARGE SCALE GENOMIC DNA]</scope>
    <source>
        <strain evidence="2 3">MKD8</strain>
    </source>
</reference>
<evidence type="ECO:0000313" key="3">
    <source>
        <dbReference type="Proteomes" id="UP000011200"/>
    </source>
</evidence>
<evidence type="ECO:0000256" key="1">
    <source>
        <dbReference type="SAM" id="MobiDB-lite"/>
    </source>
</evidence>
<evidence type="ECO:0000313" key="2">
    <source>
        <dbReference type="EMBL" id="AWT53127.1"/>
    </source>
</evidence>
<feature type="compositionally biased region" description="Basic residues" evidence="1">
    <location>
        <begin position="165"/>
        <end position="186"/>
    </location>
</feature>
<reference evidence="3" key="2">
    <citation type="submission" date="2018-03" db="EMBL/GenBank/DDBJ databases">
        <authorList>
            <person name="Derbyshire K."/>
            <person name="Gray T.A."/>
            <person name="Champion M."/>
        </authorList>
    </citation>
    <scope>NUCLEOTIDE SEQUENCE [LARGE SCALE GENOMIC DNA]</scope>
    <source>
        <strain evidence="3">MKD8</strain>
    </source>
</reference>
<accession>A0A2U9PN41</accession>
<name>A0A2U9PN41_MYCSE</name>
<dbReference type="AlphaFoldDB" id="A0A2U9PN41"/>
<sequence length="221" mass="24466">MPTDSRQERLARRIAELHATDGQFAKARPVDAVTAAVEQPDMRLHQVVGTVMDAYADRPAIGERAIELVEDPVTGRTSVELLPRFDTLTYREVSSRVTALARAMHDDVRPGDRVCVLGLCQCRLRHHRHGDDVSRRGGCPAADERAGRSASTHRHRNRTTSVRVEHRRPAHRGRPGAHRARTRQTCRLRPPPGRGRGTRSAAERAPAARRRGCASGDRGPG</sequence>
<dbReference type="SUPFAM" id="SSF56801">
    <property type="entry name" value="Acetyl-CoA synthetase-like"/>
    <property type="match status" value="1"/>
</dbReference>
<gene>
    <name evidence="2" type="ORF">D806_021460</name>
</gene>
<proteinExistence type="predicted"/>
<organism evidence="2 3">
    <name type="scientific">Mycolicibacterium smegmatis (strain MKD8)</name>
    <name type="common">Mycobacterium smegmatis</name>
    <dbReference type="NCBI Taxonomy" id="1214915"/>
    <lineage>
        <taxon>Bacteria</taxon>
        <taxon>Bacillati</taxon>
        <taxon>Actinomycetota</taxon>
        <taxon>Actinomycetes</taxon>
        <taxon>Mycobacteriales</taxon>
        <taxon>Mycobacteriaceae</taxon>
        <taxon>Mycolicibacterium</taxon>
    </lineage>
</organism>
<dbReference type="EMBL" id="CP027541">
    <property type="protein sequence ID" value="AWT53127.1"/>
    <property type="molecule type" value="Genomic_DNA"/>
</dbReference>